<keyword evidence="3" id="KW-1185">Reference proteome</keyword>
<proteinExistence type="predicted"/>
<name>A0ABW2UEZ3_9BACT</name>
<reference evidence="3" key="1">
    <citation type="journal article" date="2019" name="Int. J. Syst. Evol. Microbiol.">
        <title>The Global Catalogue of Microorganisms (GCM) 10K type strain sequencing project: providing services to taxonomists for standard genome sequencing and annotation.</title>
        <authorList>
            <consortium name="The Broad Institute Genomics Platform"/>
            <consortium name="The Broad Institute Genome Sequencing Center for Infectious Disease"/>
            <person name="Wu L."/>
            <person name="Ma J."/>
        </authorList>
    </citation>
    <scope>NUCLEOTIDE SEQUENCE [LARGE SCALE GENOMIC DNA]</scope>
    <source>
        <strain evidence="3">JCM 19635</strain>
    </source>
</reference>
<feature type="region of interest" description="Disordered" evidence="1">
    <location>
        <begin position="1"/>
        <end position="46"/>
    </location>
</feature>
<evidence type="ECO:0000313" key="2">
    <source>
        <dbReference type="EMBL" id="MFC7670987.1"/>
    </source>
</evidence>
<evidence type="ECO:0000313" key="3">
    <source>
        <dbReference type="Proteomes" id="UP001596513"/>
    </source>
</evidence>
<protein>
    <submittedName>
        <fullName evidence="2">Uncharacterized protein</fullName>
    </submittedName>
</protein>
<organism evidence="2 3">
    <name type="scientific">Hymenobacter humi</name>
    <dbReference type="NCBI Taxonomy" id="1411620"/>
    <lineage>
        <taxon>Bacteria</taxon>
        <taxon>Pseudomonadati</taxon>
        <taxon>Bacteroidota</taxon>
        <taxon>Cytophagia</taxon>
        <taxon>Cytophagales</taxon>
        <taxon>Hymenobacteraceae</taxon>
        <taxon>Hymenobacter</taxon>
    </lineage>
</organism>
<comment type="caution">
    <text evidence="2">The sequence shown here is derived from an EMBL/GenBank/DDBJ whole genome shotgun (WGS) entry which is preliminary data.</text>
</comment>
<sequence>MGQLVQHGPHRFDTGQGVGFGAAQRREAQHGQPLLQGRRSRRRRAR</sequence>
<accession>A0ABW2UEZ3</accession>
<dbReference type="Proteomes" id="UP001596513">
    <property type="component" value="Unassembled WGS sequence"/>
</dbReference>
<evidence type="ECO:0000256" key="1">
    <source>
        <dbReference type="SAM" id="MobiDB-lite"/>
    </source>
</evidence>
<gene>
    <name evidence="2" type="ORF">ACFQT0_29030</name>
</gene>
<dbReference type="EMBL" id="JBHTEK010000005">
    <property type="protein sequence ID" value="MFC7670987.1"/>
    <property type="molecule type" value="Genomic_DNA"/>
</dbReference>
<dbReference type="RefSeq" id="WP_380206820.1">
    <property type="nucleotide sequence ID" value="NZ_JBHTEK010000005.1"/>
</dbReference>